<name>A0A841HRF2_9GAMM</name>
<proteinExistence type="predicted"/>
<protein>
    <submittedName>
        <fullName evidence="1">Uncharacterized protein</fullName>
    </submittedName>
</protein>
<gene>
    <name evidence="1" type="ORF">HNQ60_004366</name>
</gene>
<keyword evidence="2" id="KW-1185">Reference proteome</keyword>
<organism evidence="1 2">
    <name type="scientific">Povalibacter uvarum</name>
    <dbReference type="NCBI Taxonomy" id="732238"/>
    <lineage>
        <taxon>Bacteria</taxon>
        <taxon>Pseudomonadati</taxon>
        <taxon>Pseudomonadota</taxon>
        <taxon>Gammaproteobacteria</taxon>
        <taxon>Steroidobacterales</taxon>
        <taxon>Steroidobacteraceae</taxon>
        <taxon>Povalibacter</taxon>
    </lineage>
</organism>
<evidence type="ECO:0000313" key="1">
    <source>
        <dbReference type="EMBL" id="MBB6095476.1"/>
    </source>
</evidence>
<sequence length="71" mass="8119">MAMRQRWRTVRSPFDLFPASLVVFVQKVANSFKQAQILARDVTGVRVTRARKRGKSGAHRFGCSESYLYAN</sequence>
<evidence type="ECO:0000313" key="2">
    <source>
        <dbReference type="Proteomes" id="UP000588068"/>
    </source>
</evidence>
<dbReference type="AlphaFoldDB" id="A0A841HRF2"/>
<comment type="caution">
    <text evidence="1">The sequence shown here is derived from an EMBL/GenBank/DDBJ whole genome shotgun (WGS) entry which is preliminary data.</text>
</comment>
<dbReference type="Proteomes" id="UP000588068">
    <property type="component" value="Unassembled WGS sequence"/>
</dbReference>
<dbReference type="EMBL" id="JACHHZ010000005">
    <property type="protein sequence ID" value="MBB6095476.1"/>
    <property type="molecule type" value="Genomic_DNA"/>
</dbReference>
<accession>A0A841HRF2</accession>
<reference evidence="1 2" key="1">
    <citation type="submission" date="2020-08" db="EMBL/GenBank/DDBJ databases">
        <title>Genomic Encyclopedia of Type Strains, Phase IV (KMG-IV): sequencing the most valuable type-strain genomes for metagenomic binning, comparative biology and taxonomic classification.</title>
        <authorList>
            <person name="Goeker M."/>
        </authorList>
    </citation>
    <scope>NUCLEOTIDE SEQUENCE [LARGE SCALE GENOMIC DNA]</scope>
    <source>
        <strain evidence="1 2">DSM 26723</strain>
    </source>
</reference>